<dbReference type="InterPro" id="IPR000286">
    <property type="entry name" value="HDACs"/>
</dbReference>
<organism evidence="3 4">
    <name type="scientific">Tianweitania sediminis</name>
    <dbReference type="NCBI Taxonomy" id="1502156"/>
    <lineage>
        <taxon>Bacteria</taxon>
        <taxon>Pseudomonadati</taxon>
        <taxon>Pseudomonadota</taxon>
        <taxon>Alphaproteobacteria</taxon>
        <taxon>Hyphomicrobiales</taxon>
        <taxon>Phyllobacteriaceae</taxon>
        <taxon>Tianweitania</taxon>
    </lineage>
</organism>
<dbReference type="InterPro" id="IPR037138">
    <property type="entry name" value="His_deacetylse_dom_sf"/>
</dbReference>
<dbReference type="CDD" id="cd09996">
    <property type="entry name" value="HDAC_classII_1"/>
    <property type="match status" value="1"/>
</dbReference>
<evidence type="ECO:0000313" key="3">
    <source>
        <dbReference type="EMBL" id="MBP0437317.1"/>
    </source>
</evidence>
<proteinExistence type="inferred from homology"/>
<dbReference type="PRINTS" id="PR01270">
    <property type="entry name" value="HDASUPER"/>
</dbReference>
<gene>
    <name evidence="3" type="ORF">J5Y06_01465</name>
</gene>
<name>A0A8J7UJG1_9HYPH</name>
<dbReference type="Proteomes" id="UP000666240">
    <property type="component" value="Unassembled WGS sequence"/>
</dbReference>
<accession>A0A8J7UJG1</accession>
<evidence type="ECO:0000256" key="1">
    <source>
        <dbReference type="ARBA" id="ARBA00005947"/>
    </source>
</evidence>
<dbReference type="Gene3D" id="3.40.800.20">
    <property type="entry name" value="Histone deacetylase domain"/>
    <property type="match status" value="1"/>
</dbReference>
<feature type="domain" description="Histone deacetylase" evidence="2">
    <location>
        <begin position="34"/>
        <end position="322"/>
    </location>
</feature>
<reference evidence="3" key="1">
    <citation type="submission" date="2021-03" db="EMBL/GenBank/DDBJ databases">
        <title>Genome sequencing and assembly of Tianweitania sediminis.</title>
        <authorList>
            <person name="Chhetri G."/>
        </authorList>
    </citation>
    <scope>NUCLEOTIDE SEQUENCE</scope>
    <source>
        <strain evidence="3">Z8</strain>
    </source>
</reference>
<evidence type="ECO:0000313" key="4">
    <source>
        <dbReference type="Proteomes" id="UP000666240"/>
    </source>
</evidence>
<protein>
    <submittedName>
        <fullName evidence="3">Class II histone deacetylase</fullName>
    </submittedName>
</protein>
<dbReference type="PANTHER" id="PTHR10625:SF31">
    <property type="entry name" value="HISTONE DEACETYLASE DOMAIN-CONTAINING PROTEIN"/>
    <property type="match status" value="1"/>
</dbReference>
<dbReference type="GO" id="GO:0004407">
    <property type="term" value="F:histone deacetylase activity"/>
    <property type="evidence" value="ECO:0007669"/>
    <property type="project" value="TreeGrafter"/>
</dbReference>
<dbReference type="SUPFAM" id="SSF52768">
    <property type="entry name" value="Arginase/deacetylase"/>
    <property type="match status" value="1"/>
</dbReference>
<dbReference type="Pfam" id="PF00850">
    <property type="entry name" value="Hist_deacetyl"/>
    <property type="match status" value="1"/>
</dbReference>
<dbReference type="InterPro" id="IPR023696">
    <property type="entry name" value="Ureohydrolase_dom_sf"/>
</dbReference>
<comment type="caution">
    <text evidence="3">The sequence shown here is derived from an EMBL/GenBank/DDBJ whole genome shotgun (WGS) entry which is preliminary data.</text>
</comment>
<dbReference type="EMBL" id="JAGIYY010000001">
    <property type="protein sequence ID" value="MBP0437317.1"/>
    <property type="molecule type" value="Genomic_DNA"/>
</dbReference>
<keyword evidence="4" id="KW-1185">Reference proteome</keyword>
<dbReference type="AlphaFoldDB" id="A0A8J7UJG1"/>
<sequence>MKTGYVFHEHYLWHDTGTSAQMMAPGPFVEPGLHIESPASKRRLNGLLQVSGLARELTAIDPQPVTREDLERAHTSQHVDTIIELSKVGGMYAGPQAPIGRGSFEIALLSAGGCWAAMAAVAAGKVDNAYALVRPPGHHAEPDTAMGYCLFGNAPVAIRRLQAERVLDRVAIVDWDVHHGNGTESIFLDDPSVLTISIHQDNLYPVGRGAIRDIGKGKGEGFNLNIPLPPGSGTGAYEAAFDRVILPALRAFKPDMIVVTSGFDGAGFDPLGRMMLNSDCYRRLAQRMMDIAAELCGGRLSMTHEGGYSEGYVPFCGHAVMETLSGIRTSVVDPMSEHIDEWGWQALQPHQDAIIAAAEPLVAQLQARLRAKS</sequence>
<dbReference type="InterPro" id="IPR023801">
    <property type="entry name" value="His_deacetylse_dom"/>
</dbReference>
<dbReference type="PANTHER" id="PTHR10625">
    <property type="entry name" value="HISTONE DEACETYLASE HDAC1-RELATED"/>
    <property type="match status" value="1"/>
</dbReference>
<dbReference type="RefSeq" id="WP_209333335.1">
    <property type="nucleotide sequence ID" value="NZ_JAGIYY010000001.1"/>
</dbReference>
<evidence type="ECO:0000259" key="2">
    <source>
        <dbReference type="Pfam" id="PF00850"/>
    </source>
</evidence>
<dbReference type="GO" id="GO:0005737">
    <property type="term" value="C:cytoplasm"/>
    <property type="evidence" value="ECO:0007669"/>
    <property type="project" value="TreeGrafter"/>
</dbReference>
<comment type="similarity">
    <text evidence="1">Belongs to the histone deacetylase family.</text>
</comment>
<dbReference type="GO" id="GO:0040029">
    <property type="term" value="P:epigenetic regulation of gene expression"/>
    <property type="evidence" value="ECO:0007669"/>
    <property type="project" value="TreeGrafter"/>
</dbReference>